<dbReference type="PANTHER" id="PTHR24348">
    <property type="entry name" value="SERINE/THREONINE-PROTEIN KINASE UNC-51-RELATED"/>
    <property type="match status" value="1"/>
</dbReference>
<proteinExistence type="predicted"/>
<accession>A0AAD5XIW1</accession>
<dbReference type="EMBL" id="JADGJH010000248">
    <property type="protein sequence ID" value="KAJ3132465.1"/>
    <property type="molecule type" value="Genomic_DNA"/>
</dbReference>
<dbReference type="InterPro" id="IPR011009">
    <property type="entry name" value="Kinase-like_dom_sf"/>
</dbReference>
<dbReference type="Pfam" id="PF07714">
    <property type="entry name" value="PK_Tyr_Ser-Thr"/>
    <property type="match status" value="1"/>
</dbReference>
<dbReference type="SUPFAM" id="SSF56112">
    <property type="entry name" value="Protein kinase-like (PK-like)"/>
    <property type="match status" value="1"/>
</dbReference>
<dbReference type="GO" id="GO:0005737">
    <property type="term" value="C:cytoplasm"/>
    <property type="evidence" value="ECO:0007669"/>
    <property type="project" value="TreeGrafter"/>
</dbReference>
<dbReference type="PROSITE" id="PS50011">
    <property type="entry name" value="PROTEIN_KINASE_DOM"/>
    <property type="match status" value="1"/>
</dbReference>
<feature type="region of interest" description="Disordered" evidence="1">
    <location>
        <begin position="1"/>
        <end position="42"/>
    </location>
</feature>
<evidence type="ECO:0000313" key="4">
    <source>
        <dbReference type="Proteomes" id="UP001211907"/>
    </source>
</evidence>
<dbReference type="Proteomes" id="UP001211907">
    <property type="component" value="Unassembled WGS sequence"/>
</dbReference>
<dbReference type="Gene3D" id="3.30.200.20">
    <property type="entry name" value="Phosphorylase Kinase, domain 1"/>
    <property type="match status" value="1"/>
</dbReference>
<evidence type="ECO:0000313" key="3">
    <source>
        <dbReference type="EMBL" id="KAJ3132465.1"/>
    </source>
</evidence>
<dbReference type="GO" id="GO:0010506">
    <property type="term" value="P:regulation of autophagy"/>
    <property type="evidence" value="ECO:0007669"/>
    <property type="project" value="InterPro"/>
</dbReference>
<feature type="compositionally biased region" description="Low complexity" evidence="1">
    <location>
        <begin position="73"/>
        <end position="94"/>
    </location>
</feature>
<evidence type="ECO:0000256" key="1">
    <source>
        <dbReference type="SAM" id="MobiDB-lite"/>
    </source>
</evidence>
<sequence>MKEKEKGRAGKGSRSGREKSTDKSDKSKSCKEHIKEHNINDNMAMAGINEKEAIHAAFVGSTLVMAGEAFNASASASSSNGDGNGNSGDAVGSSFGDNSATTAAGSPGPSRGNTAVTPVNTNAPASLPLVSASAAAAPPVRAVRIDSVIGSGSFSYVYLAHEVDLALPTSTALTATPVRRAVKRLFKDGLDAKQRDMQRQEAVFMKDLCDHPSVVPLLGTVEDNECLYLIMEYCEMGNE</sequence>
<dbReference type="GO" id="GO:0004674">
    <property type="term" value="F:protein serine/threonine kinase activity"/>
    <property type="evidence" value="ECO:0007669"/>
    <property type="project" value="InterPro"/>
</dbReference>
<evidence type="ECO:0000259" key="2">
    <source>
        <dbReference type="PROSITE" id="PS50011"/>
    </source>
</evidence>
<dbReference type="InterPro" id="IPR000719">
    <property type="entry name" value="Prot_kinase_dom"/>
</dbReference>
<dbReference type="InterPro" id="IPR001245">
    <property type="entry name" value="Ser-Thr/Tyr_kinase_cat_dom"/>
</dbReference>
<feature type="compositionally biased region" description="Polar residues" evidence="1">
    <location>
        <begin position="95"/>
        <end position="104"/>
    </location>
</feature>
<dbReference type="InterPro" id="IPR045269">
    <property type="entry name" value="Atg1-like"/>
</dbReference>
<feature type="compositionally biased region" description="Basic and acidic residues" evidence="1">
    <location>
        <begin position="15"/>
        <end position="39"/>
    </location>
</feature>
<protein>
    <recommendedName>
        <fullName evidence="2">Protein kinase domain-containing protein</fullName>
    </recommendedName>
</protein>
<name>A0AAD5XIW1_9FUNG</name>
<dbReference type="AlphaFoldDB" id="A0AAD5XIW1"/>
<feature type="domain" description="Protein kinase" evidence="2">
    <location>
        <begin position="143"/>
        <end position="239"/>
    </location>
</feature>
<feature type="region of interest" description="Disordered" evidence="1">
    <location>
        <begin position="73"/>
        <end position="119"/>
    </location>
</feature>
<gene>
    <name evidence="3" type="ORF">HK100_005266</name>
</gene>
<comment type="caution">
    <text evidence="3">The sequence shown here is derived from an EMBL/GenBank/DDBJ whole genome shotgun (WGS) entry which is preliminary data.</text>
</comment>
<dbReference type="GO" id="GO:0005524">
    <property type="term" value="F:ATP binding"/>
    <property type="evidence" value="ECO:0007669"/>
    <property type="project" value="InterPro"/>
</dbReference>
<organism evidence="3 4">
    <name type="scientific">Physocladia obscura</name>
    <dbReference type="NCBI Taxonomy" id="109957"/>
    <lineage>
        <taxon>Eukaryota</taxon>
        <taxon>Fungi</taxon>
        <taxon>Fungi incertae sedis</taxon>
        <taxon>Chytridiomycota</taxon>
        <taxon>Chytridiomycota incertae sedis</taxon>
        <taxon>Chytridiomycetes</taxon>
        <taxon>Chytridiales</taxon>
        <taxon>Chytriomycetaceae</taxon>
        <taxon>Physocladia</taxon>
    </lineage>
</organism>
<reference evidence="3" key="1">
    <citation type="submission" date="2020-05" db="EMBL/GenBank/DDBJ databases">
        <title>Phylogenomic resolution of chytrid fungi.</title>
        <authorList>
            <person name="Stajich J.E."/>
            <person name="Amses K."/>
            <person name="Simmons R."/>
            <person name="Seto K."/>
            <person name="Myers J."/>
            <person name="Bonds A."/>
            <person name="Quandt C.A."/>
            <person name="Barry K."/>
            <person name="Liu P."/>
            <person name="Grigoriev I."/>
            <person name="Longcore J.E."/>
            <person name="James T.Y."/>
        </authorList>
    </citation>
    <scope>NUCLEOTIDE SEQUENCE</scope>
    <source>
        <strain evidence="3">JEL0513</strain>
    </source>
</reference>
<keyword evidence="4" id="KW-1185">Reference proteome</keyword>